<protein>
    <submittedName>
        <fullName evidence="1">Uncharacterized protein</fullName>
    </submittedName>
</protein>
<evidence type="ECO:0000313" key="1">
    <source>
        <dbReference type="EMBL" id="DAD83848.1"/>
    </source>
</evidence>
<reference evidence="1" key="1">
    <citation type="journal article" date="2021" name="Proc. Natl. Acad. Sci. U.S.A.">
        <title>A Catalog of Tens of Thousands of Viruses from Human Metagenomes Reveals Hidden Associations with Chronic Diseases.</title>
        <authorList>
            <person name="Tisza M.J."/>
            <person name="Buck C.B."/>
        </authorList>
    </citation>
    <scope>NUCLEOTIDE SEQUENCE</scope>
    <source>
        <strain evidence="1">CtJfU3</strain>
    </source>
</reference>
<organism evidence="1">
    <name type="scientific">Myoviridae sp. ctJfU3</name>
    <dbReference type="NCBI Taxonomy" id="2826638"/>
    <lineage>
        <taxon>Viruses</taxon>
        <taxon>Duplodnaviria</taxon>
        <taxon>Heunggongvirae</taxon>
        <taxon>Uroviricota</taxon>
        <taxon>Caudoviricetes</taxon>
    </lineage>
</organism>
<sequence length="80" mass="9840">MYYKTLTRGEKLVIDYTGLNIWQVQELDLDLYLFFMREAFIHEMNQTKEGREYLENCWRISQTEPDRKAIREKFKRRGGE</sequence>
<accession>A0A8S5MNM1</accession>
<dbReference type="EMBL" id="BK014944">
    <property type="protein sequence ID" value="DAD83848.1"/>
    <property type="molecule type" value="Genomic_DNA"/>
</dbReference>
<name>A0A8S5MNM1_9CAUD</name>
<proteinExistence type="predicted"/>